<organism evidence="2 3">
    <name type="scientific">Coccomyxa subellipsoidea</name>
    <dbReference type="NCBI Taxonomy" id="248742"/>
    <lineage>
        <taxon>Eukaryota</taxon>
        <taxon>Viridiplantae</taxon>
        <taxon>Chlorophyta</taxon>
        <taxon>core chlorophytes</taxon>
        <taxon>Trebouxiophyceae</taxon>
        <taxon>Trebouxiophyceae incertae sedis</taxon>
        <taxon>Coccomyxaceae</taxon>
        <taxon>Coccomyxa</taxon>
    </lineage>
</organism>
<evidence type="ECO:0000313" key="2">
    <source>
        <dbReference type="EMBL" id="KAK9916804.1"/>
    </source>
</evidence>
<evidence type="ECO:0000313" key="3">
    <source>
        <dbReference type="Proteomes" id="UP001491310"/>
    </source>
</evidence>
<comment type="caution">
    <text evidence="2">The sequence shown here is derived from an EMBL/GenBank/DDBJ whole genome shotgun (WGS) entry which is preliminary data.</text>
</comment>
<proteinExistence type="predicted"/>
<dbReference type="InterPro" id="IPR007314">
    <property type="entry name" value="Cofac_haem-bd_dom"/>
</dbReference>
<protein>
    <recommendedName>
        <fullName evidence="1">Haem-binding uptake Tiki superfamily ChaN domain-containing protein</fullName>
    </recommendedName>
</protein>
<feature type="domain" description="Haem-binding uptake Tiki superfamily ChaN" evidence="1">
    <location>
        <begin position="2"/>
        <end position="155"/>
    </location>
</feature>
<dbReference type="Pfam" id="PF04187">
    <property type="entry name" value="Cofac_haem_bdg"/>
    <property type="match status" value="1"/>
</dbReference>
<accession>A0ABR2YZL4</accession>
<dbReference type="CDD" id="cd14727">
    <property type="entry name" value="ChanN-like"/>
    <property type="match status" value="1"/>
</dbReference>
<evidence type="ECO:0000259" key="1">
    <source>
        <dbReference type="Pfam" id="PF04187"/>
    </source>
</evidence>
<gene>
    <name evidence="2" type="ORF">WJX75_007270</name>
</gene>
<keyword evidence="3" id="KW-1185">Reference proteome</keyword>
<dbReference type="Gene3D" id="3.40.50.11550">
    <property type="match status" value="1"/>
</dbReference>
<reference evidence="2 3" key="1">
    <citation type="journal article" date="2024" name="Nat. Commun.">
        <title>Phylogenomics reveals the evolutionary origins of lichenization in chlorophyte algae.</title>
        <authorList>
            <person name="Puginier C."/>
            <person name="Libourel C."/>
            <person name="Otte J."/>
            <person name="Skaloud P."/>
            <person name="Haon M."/>
            <person name="Grisel S."/>
            <person name="Petersen M."/>
            <person name="Berrin J.G."/>
            <person name="Delaux P.M."/>
            <person name="Dal Grande F."/>
            <person name="Keller J."/>
        </authorList>
    </citation>
    <scope>NUCLEOTIDE SEQUENCE [LARGE SCALE GENOMIC DNA]</scope>
    <source>
        <strain evidence="2 3">SAG 216-7</strain>
    </source>
</reference>
<dbReference type="Proteomes" id="UP001491310">
    <property type="component" value="Unassembled WGS sequence"/>
</dbReference>
<dbReference type="SUPFAM" id="SSF159501">
    <property type="entry name" value="EreA/ChaN-like"/>
    <property type="match status" value="1"/>
</dbReference>
<name>A0ABR2YZL4_9CHLO</name>
<dbReference type="EMBL" id="JALJOT010000003">
    <property type="protein sequence ID" value="KAK9916804.1"/>
    <property type="molecule type" value="Genomic_DNA"/>
</dbReference>
<sequence length="188" mass="21242">MEDADVVLLGETHDDRIAHLLQLQLLRGAQDQSSRTGRPMALSLEMFERDVQGIMDEYLSGVITERDLKQDGRPWPNYDTDYRPLVEFAKAEGFPVICANAPRRYVSMAGRHGRASLERLPAASKQWLPPLPYLQPSQAYLDKTNQTMQAAAEQMQALRDEQAGQGYGDFIILTDLRAPRSYAIEHPL</sequence>